<dbReference type="AlphaFoldDB" id="A0A3Q0T341"/>
<name>A0A3Q0T341_AMPCI</name>
<sequence>LEEAGVSLSKSDSLHLFNCGEQQTGHGAFKLSRYDWTGEVELTDSDRLMVMLLQSRLSGELFHASPSDCRGKTVTSASAVKPFSSIYFVGTIVCNFE</sequence>
<reference evidence="1" key="2">
    <citation type="submission" date="2025-09" db="UniProtKB">
        <authorList>
            <consortium name="Ensembl"/>
        </authorList>
    </citation>
    <scope>IDENTIFICATION</scope>
</reference>
<proteinExistence type="predicted"/>
<evidence type="ECO:0000313" key="2">
    <source>
        <dbReference type="Proteomes" id="UP000261340"/>
    </source>
</evidence>
<organism evidence="1 2">
    <name type="scientific">Amphilophus citrinellus</name>
    <name type="common">Midas cichlid</name>
    <name type="synonym">Cichlasoma citrinellum</name>
    <dbReference type="NCBI Taxonomy" id="61819"/>
    <lineage>
        <taxon>Eukaryota</taxon>
        <taxon>Metazoa</taxon>
        <taxon>Chordata</taxon>
        <taxon>Craniata</taxon>
        <taxon>Vertebrata</taxon>
        <taxon>Euteleostomi</taxon>
        <taxon>Actinopterygii</taxon>
        <taxon>Neopterygii</taxon>
        <taxon>Teleostei</taxon>
        <taxon>Neoteleostei</taxon>
        <taxon>Acanthomorphata</taxon>
        <taxon>Ovalentaria</taxon>
        <taxon>Cichlomorphae</taxon>
        <taxon>Cichliformes</taxon>
        <taxon>Cichlidae</taxon>
        <taxon>New World cichlids</taxon>
        <taxon>Cichlasomatinae</taxon>
        <taxon>Heroini</taxon>
        <taxon>Amphilophus</taxon>
    </lineage>
</organism>
<keyword evidence="2" id="KW-1185">Reference proteome</keyword>
<reference evidence="1" key="1">
    <citation type="submission" date="2025-08" db="UniProtKB">
        <authorList>
            <consortium name="Ensembl"/>
        </authorList>
    </citation>
    <scope>IDENTIFICATION</scope>
</reference>
<protein>
    <submittedName>
        <fullName evidence="1">Uncharacterized protein</fullName>
    </submittedName>
</protein>
<accession>A0A3Q0T341</accession>
<dbReference type="Ensembl" id="ENSACIT00000029165.1">
    <property type="protein sequence ID" value="ENSACIP00000028413.1"/>
    <property type="gene ID" value="ENSACIG00000022010.1"/>
</dbReference>
<dbReference type="Proteomes" id="UP000261340">
    <property type="component" value="Unplaced"/>
</dbReference>
<evidence type="ECO:0000313" key="1">
    <source>
        <dbReference type="Ensembl" id="ENSACIP00000028413.1"/>
    </source>
</evidence>